<organism evidence="2 3">
    <name type="scientific">Saccharococcus caldoxylosilyticus</name>
    <dbReference type="NCBI Taxonomy" id="81408"/>
    <lineage>
        <taxon>Bacteria</taxon>
        <taxon>Bacillati</taxon>
        <taxon>Bacillota</taxon>
        <taxon>Bacilli</taxon>
        <taxon>Bacillales</taxon>
        <taxon>Anoxybacillaceae</taxon>
        <taxon>Saccharococcus</taxon>
    </lineage>
</organism>
<evidence type="ECO:0000256" key="1">
    <source>
        <dbReference type="SAM" id="Phobius"/>
    </source>
</evidence>
<name>A0A150KX05_9BACL</name>
<dbReference type="AlphaFoldDB" id="A0A150KX05"/>
<dbReference type="Proteomes" id="UP000075455">
    <property type="component" value="Unassembled WGS sequence"/>
</dbReference>
<evidence type="ECO:0000313" key="2">
    <source>
        <dbReference type="EMBL" id="KYD04454.1"/>
    </source>
</evidence>
<sequence>MVQIPYQHFKRINIKNFINFIYYFLYYHLKLLQNNNILLLICNKNGNCKQNTT</sequence>
<evidence type="ECO:0000313" key="3">
    <source>
        <dbReference type="Proteomes" id="UP000075455"/>
    </source>
</evidence>
<proteinExistence type="predicted"/>
<accession>A0A150KX05</accession>
<dbReference type="STRING" id="81408.B4119_0200"/>
<protein>
    <submittedName>
        <fullName evidence="2">Uncharacterized protein</fullName>
    </submittedName>
</protein>
<keyword evidence="1" id="KW-0812">Transmembrane</keyword>
<feature type="transmembrane region" description="Helical" evidence="1">
    <location>
        <begin position="12"/>
        <end position="29"/>
    </location>
</feature>
<gene>
    <name evidence="2" type="ORF">B4119_0200</name>
</gene>
<reference evidence="2 3" key="1">
    <citation type="submission" date="2016-01" db="EMBL/GenBank/DDBJ databases">
        <title>Draft Genome Sequences of Seven Thermophilic Sporeformers Isolated from Foods.</title>
        <authorList>
            <person name="Berendsen E.M."/>
            <person name="Wells-Bennik M.H."/>
            <person name="Krawcyk A.O."/>
            <person name="De Jong A."/>
            <person name="Holsappel S."/>
            <person name="Eijlander R.T."/>
            <person name="Kuipers O.P."/>
        </authorList>
    </citation>
    <scope>NUCLEOTIDE SEQUENCE [LARGE SCALE GENOMIC DNA]</scope>
    <source>
        <strain evidence="2 3">B4119</strain>
    </source>
</reference>
<comment type="caution">
    <text evidence="2">The sequence shown here is derived from an EMBL/GenBank/DDBJ whole genome shotgun (WGS) entry which is preliminary data.</text>
</comment>
<keyword evidence="1" id="KW-1133">Transmembrane helix</keyword>
<dbReference type="EMBL" id="LQYS01000132">
    <property type="protein sequence ID" value="KYD04454.1"/>
    <property type="molecule type" value="Genomic_DNA"/>
</dbReference>
<keyword evidence="1" id="KW-0472">Membrane</keyword>